<protein>
    <submittedName>
        <fullName evidence="2">Immunity protein 45 of polymorphic toxin system</fullName>
    </submittedName>
</protein>
<evidence type="ECO:0000259" key="1">
    <source>
        <dbReference type="Pfam" id="PF15572"/>
    </source>
</evidence>
<dbReference type="RefSeq" id="WP_210206024.1">
    <property type="nucleotide sequence ID" value="NZ_QPIX01000015.1"/>
</dbReference>
<sequence>MKMERLVDCKAPALPRGTVFRLKGRHPYEESVDFMLVLDEAWANPLVLVVATGYSAGHVVVSLPPECMLEGTVMLSTAWLLENWSKWVYPDCAVEDVHYLQNYPVPRAE</sequence>
<proteinExistence type="predicted"/>
<gene>
    <name evidence="2" type="ORF">DFR48_11578</name>
</gene>
<dbReference type="InterPro" id="IPR029077">
    <property type="entry name" value="Imm45"/>
</dbReference>
<keyword evidence="3" id="KW-1185">Reference proteome</keyword>
<feature type="domain" description="Immunity protein 45" evidence="1">
    <location>
        <begin position="7"/>
        <end position="98"/>
    </location>
</feature>
<dbReference type="EMBL" id="QPIX01000015">
    <property type="protein sequence ID" value="RCW20215.1"/>
    <property type="molecule type" value="Genomic_DNA"/>
</dbReference>
<evidence type="ECO:0000313" key="2">
    <source>
        <dbReference type="EMBL" id="RCW20215.1"/>
    </source>
</evidence>
<dbReference type="AlphaFoldDB" id="A0A6I7HI94"/>
<reference evidence="2 3" key="1">
    <citation type="submission" date="2018-07" db="EMBL/GenBank/DDBJ databases">
        <title>Genomic Encyclopedia of Type Strains, Phase IV (KMG-IV): sequencing the most valuable type-strain genomes for metagenomic binning, comparative biology and taxonomic classification.</title>
        <authorList>
            <person name="Goeker M."/>
        </authorList>
    </citation>
    <scope>NUCLEOTIDE SEQUENCE [LARGE SCALE GENOMIC DNA]</scope>
    <source>
        <strain evidence="2 3">DSM 25528</strain>
    </source>
</reference>
<name>A0A6I7HI94_9HYPH</name>
<accession>A0A6I7HI94</accession>
<evidence type="ECO:0000313" key="3">
    <source>
        <dbReference type="Proteomes" id="UP000252582"/>
    </source>
</evidence>
<dbReference type="Proteomes" id="UP000252582">
    <property type="component" value="Unassembled WGS sequence"/>
</dbReference>
<dbReference type="Pfam" id="PF15572">
    <property type="entry name" value="Imm45"/>
    <property type="match status" value="1"/>
</dbReference>
<organism evidence="2 3">
    <name type="scientific">Ciceribacter lividus</name>
    <dbReference type="NCBI Taxonomy" id="1197950"/>
    <lineage>
        <taxon>Bacteria</taxon>
        <taxon>Pseudomonadati</taxon>
        <taxon>Pseudomonadota</taxon>
        <taxon>Alphaproteobacteria</taxon>
        <taxon>Hyphomicrobiales</taxon>
        <taxon>Rhizobiaceae</taxon>
        <taxon>Ciceribacter</taxon>
    </lineage>
</organism>
<comment type="caution">
    <text evidence="2">The sequence shown here is derived from an EMBL/GenBank/DDBJ whole genome shotgun (WGS) entry which is preliminary data.</text>
</comment>